<dbReference type="EMBL" id="JABSTQ010009467">
    <property type="protein sequence ID" value="KAG0428911.1"/>
    <property type="molecule type" value="Genomic_DNA"/>
</dbReference>
<accession>A0AC60Q830</accession>
<protein>
    <submittedName>
        <fullName evidence="1">Uncharacterized protein</fullName>
    </submittedName>
</protein>
<organism evidence="1 2">
    <name type="scientific">Ixodes persulcatus</name>
    <name type="common">Taiga tick</name>
    <dbReference type="NCBI Taxonomy" id="34615"/>
    <lineage>
        <taxon>Eukaryota</taxon>
        <taxon>Metazoa</taxon>
        <taxon>Ecdysozoa</taxon>
        <taxon>Arthropoda</taxon>
        <taxon>Chelicerata</taxon>
        <taxon>Arachnida</taxon>
        <taxon>Acari</taxon>
        <taxon>Parasitiformes</taxon>
        <taxon>Ixodida</taxon>
        <taxon>Ixodoidea</taxon>
        <taxon>Ixodidae</taxon>
        <taxon>Ixodinae</taxon>
        <taxon>Ixodes</taxon>
    </lineage>
</organism>
<name>A0AC60Q830_IXOPE</name>
<keyword evidence="2" id="KW-1185">Reference proteome</keyword>
<evidence type="ECO:0000313" key="1">
    <source>
        <dbReference type="EMBL" id="KAG0428911.1"/>
    </source>
</evidence>
<proteinExistence type="predicted"/>
<evidence type="ECO:0000313" key="2">
    <source>
        <dbReference type="Proteomes" id="UP000805193"/>
    </source>
</evidence>
<sequence length="130" mass="15021">MFDRTCGIRCGVFGASVPAIRSWLSELPRQEHLRRAKKRYTFLAKWGVLEVVRRRLASPSEHQPSQVLSKNLKAVARKTRGEADRLSNDLLTLVTRSSSRRKERAIRPKPIEEPSTSKEQQVLRCLHRFT</sequence>
<reference evidence="1 2" key="1">
    <citation type="journal article" date="2020" name="Cell">
        <title>Large-Scale Comparative Analyses of Tick Genomes Elucidate Their Genetic Diversity and Vector Capacities.</title>
        <authorList>
            <consortium name="Tick Genome and Microbiome Consortium (TIGMIC)"/>
            <person name="Jia N."/>
            <person name="Wang J."/>
            <person name="Shi W."/>
            <person name="Du L."/>
            <person name="Sun Y."/>
            <person name="Zhan W."/>
            <person name="Jiang J.F."/>
            <person name="Wang Q."/>
            <person name="Zhang B."/>
            <person name="Ji P."/>
            <person name="Bell-Sakyi L."/>
            <person name="Cui X.M."/>
            <person name="Yuan T.T."/>
            <person name="Jiang B.G."/>
            <person name="Yang W.F."/>
            <person name="Lam T.T."/>
            <person name="Chang Q.C."/>
            <person name="Ding S.J."/>
            <person name="Wang X.J."/>
            <person name="Zhu J.G."/>
            <person name="Ruan X.D."/>
            <person name="Zhao L."/>
            <person name="Wei J.T."/>
            <person name="Ye R.Z."/>
            <person name="Que T.C."/>
            <person name="Du C.H."/>
            <person name="Zhou Y.H."/>
            <person name="Cheng J.X."/>
            <person name="Dai P.F."/>
            <person name="Guo W.B."/>
            <person name="Han X.H."/>
            <person name="Huang E.J."/>
            <person name="Li L.F."/>
            <person name="Wei W."/>
            <person name="Gao Y.C."/>
            <person name="Liu J.Z."/>
            <person name="Shao H.Z."/>
            <person name="Wang X."/>
            <person name="Wang C.C."/>
            <person name="Yang T.C."/>
            <person name="Huo Q.B."/>
            <person name="Li W."/>
            <person name="Chen H.Y."/>
            <person name="Chen S.E."/>
            <person name="Zhou L.G."/>
            <person name="Ni X.B."/>
            <person name="Tian J.H."/>
            <person name="Sheng Y."/>
            <person name="Liu T."/>
            <person name="Pan Y.S."/>
            <person name="Xia L.Y."/>
            <person name="Li J."/>
            <person name="Zhao F."/>
            <person name="Cao W.C."/>
        </authorList>
    </citation>
    <scope>NUCLEOTIDE SEQUENCE [LARGE SCALE GENOMIC DNA]</scope>
    <source>
        <strain evidence="1">Iper-2018</strain>
    </source>
</reference>
<dbReference type="Proteomes" id="UP000805193">
    <property type="component" value="Unassembled WGS sequence"/>
</dbReference>
<comment type="caution">
    <text evidence="1">The sequence shown here is derived from an EMBL/GenBank/DDBJ whole genome shotgun (WGS) entry which is preliminary data.</text>
</comment>
<gene>
    <name evidence="1" type="ORF">HPB47_024135</name>
</gene>